<evidence type="ECO:0000313" key="1">
    <source>
        <dbReference type="EMBL" id="SER69527.1"/>
    </source>
</evidence>
<reference evidence="2" key="1">
    <citation type="submission" date="2016-10" db="EMBL/GenBank/DDBJ databases">
        <authorList>
            <person name="Varghese N."/>
            <person name="Submissions S."/>
        </authorList>
    </citation>
    <scope>NUCLEOTIDE SEQUENCE [LARGE SCALE GENOMIC DNA]</scope>
    <source>
        <strain evidence="2">DSM 20524</strain>
    </source>
</reference>
<protein>
    <submittedName>
        <fullName evidence="1">Uncharacterized protein</fullName>
    </submittedName>
</protein>
<evidence type="ECO:0000313" key="2">
    <source>
        <dbReference type="Proteomes" id="UP000198929"/>
    </source>
</evidence>
<dbReference type="STRING" id="1121357.SAMN05661109_00824"/>
<proteinExistence type="predicted"/>
<dbReference type="Proteomes" id="UP000198929">
    <property type="component" value="Unassembled WGS sequence"/>
</dbReference>
<name>A0A1H9RA75_9CORY</name>
<dbReference type="AlphaFoldDB" id="A0A1H9RA75"/>
<accession>A0A1H9RA75</accession>
<keyword evidence="2" id="KW-1185">Reference proteome</keyword>
<organism evidence="1 2">
    <name type="scientific">Corynebacterium cystitidis DSM 20524</name>
    <dbReference type="NCBI Taxonomy" id="1121357"/>
    <lineage>
        <taxon>Bacteria</taxon>
        <taxon>Bacillati</taxon>
        <taxon>Actinomycetota</taxon>
        <taxon>Actinomycetes</taxon>
        <taxon>Mycobacteriales</taxon>
        <taxon>Corynebacteriaceae</taxon>
        <taxon>Corynebacterium</taxon>
    </lineage>
</organism>
<dbReference type="EMBL" id="FOGQ01000002">
    <property type="protein sequence ID" value="SER69527.1"/>
    <property type="molecule type" value="Genomic_DNA"/>
</dbReference>
<sequence>MPHVVGLTESGERINVHYTHFGLGGLNHTRRQLSKAIRKKNAVEVAQTYADSLARRPRKKERDVVEVIVVRSRFLFDDQPCATSTANRLTVSTRWVCAECWTNH</sequence>
<gene>
    <name evidence="1" type="ORF">SAMN05661109_00824</name>
</gene>